<gene>
    <name evidence="2" type="ORF">M011DRAFT_322275</name>
</gene>
<dbReference type="Proteomes" id="UP000799440">
    <property type="component" value="Unassembled WGS sequence"/>
</dbReference>
<dbReference type="EMBL" id="MU006567">
    <property type="protein sequence ID" value="KAF2749029.1"/>
    <property type="molecule type" value="Genomic_DNA"/>
</dbReference>
<accession>A0A6A6VGU5</accession>
<keyword evidence="1" id="KW-0732">Signal</keyword>
<sequence length="166" mass="17500">MLFSVLPTLALLTAALAAPTPAPAGAAATTAKIRGVRDPIYHLYLQANPKNATVPVLGPESTGESFTIANPGSIQSVKTSAYLNIVNATTSYKPVAFGTTAETTAWGLEGDTVITVQGSSWGRQLNWLVCRSNDAGYYDLYLQTGSETPSGRSCSNYQTIHLPCLC</sequence>
<dbReference type="OrthoDB" id="3915838at2759"/>
<reference evidence="2" key="1">
    <citation type="journal article" date="2020" name="Stud. Mycol.">
        <title>101 Dothideomycetes genomes: a test case for predicting lifestyles and emergence of pathogens.</title>
        <authorList>
            <person name="Haridas S."/>
            <person name="Albert R."/>
            <person name="Binder M."/>
            <person name="Bloem J."/>
            <person name="Labutti K."/>
            <person name="Salamov A."/>
            <person name="Andreopoulos B."/>
            <person name="Baker S."/>
            <person name="Barry K."/>
            <person name="Bills G."/>
            <person name="Bluhm B."/>
            <person name="Cannon C."/>
            <person name="Castanera R."/>
            <person name="Culley D."/>
            <person name="Daum C."/>
            <person name="Ezra D."/>
            <person name="Gonzalez J."/>
            <person name="Henrissat B."/>
            <person name="Kuo A."/>
            <person name="Liang C."/>
            <person name="Lipzen A."/>
            <person name="Lutzoni F."/>
            <person name="Magnuson J."/>
            <person name="Mondo S."/>
            <person name="Nolan M."/>
            <person name="Ohm R."/>
            <person name="Pangilinan J."/>
            <person name="Park H.-J."/>
            <person name="Ramirez L."/>
            <person name="Alfaro M."/>
            <person name="Sun H."/>
            <person name="Tritt A."/>
            <person name="Yoshinaga Y."/>
            <person name="Zwiers L.-H."/>
            <person name="Turgeon B."/>
            <person name="Goodwin S."/>
            <person name="Spatafora J."/>
            <person name="Crous P."/>
            <person name="Grigoriev I."/>
        </authorList>
    </citation>
    <scope>NUCLEOTIDE SEQUENCE</scope>
    <source>
        <strain evidence="2">CBS 119925</strain>
    </source>
</reference>
<evidence type="ECO:0000313" key="3">
    <source>
        <dbReference type="Proteomes" id="UP000799440"/>
    </source>
</evidence>
<keyword evidence="3" id="KW-1185">Reference proteome</keyword>
<name>A0A6A6VGU5_9PLEO</name>
<feature type="signal peptide" evidence="1">
    <location>
        <begin position="1"/>
        <end position="17"/>
    </location>
</feature>
<proteinExistence type="predicted"/>
<dbReference type="AlphaFoldDB" id="A0A6A6VGU5"/>
<evidence type="ECO:0000256" key="1">
    <source>
        <dbReference type="SAM" id="SignalP"/>
    </source>
</evidence>
<organism evidence="2 3">
    <name type="scientific">Sporormia fimetaria CBS 119925</name>
    <dbReference type="NCBI Taxonomy" id="1340428"/>
    <lineage>
        <taxon>Eukaryota</taxon>
        <taxon>Fungi</taxon>
        <taxon>Dikarya</taxon>
        <taxon>Ascomycota</taxon>
        <taxon>Pezizomycotina</taxon>
        <taxon>Dothideomycetes</taxon>
        <taxon>Pleosporomycetidae</taxon>
        <taxon>Pleosporales</taxon>
        <taxon>Sporormiaceae</taxon>
        <taxon>Sporormia</taxon>
    </lineage>
</organism>
<protein>
    <submittedName>
        <fullName evidence="2">Uncharacterized protein</fullName>
    </submittedName>
</protein>
<feature type="chain" id="PRO_5025449895" evidence="1">
    <location>
        <begin position="18"/>
        <end position="166"/>
    </location>
</feature>
<evidence type="ECO:0000313" key="2">
    <source>
        <dbReference type="EMBL" id="KAF2749029.1"/>
    </source>
</evidence>